<feature type="active site" evidence="3">
    <location>
        <position position="263"/>
    </location>
</feature>
<comment type="similarity">
    <text evidence="1 4">Belongs to the aldehyde dehydrogenase family.</text>
</comment>
<dbReference type="AlphaFoldDB" id="A0A6L6J9E0"/>
<feature type="domain" description="Aldehyde dehydrogenase" evidence="5">
    <location>
        <begin position="46"/>
        <end position="479"/>
    </location>
</feature>
<dbReference type="RefSeq" id="WP_155096048.1">
    <property type="nucleotide sequence ID" value="NZ_WMIE01000007.1"/>
</dbReference>
<dbReference type="InterPro" id="IPR016162">
    <property type="entry name" value="Ald_DH_N"/>
</dbReference>
<dbReference type="Gene3D" id="3.40.605.10">
    <property type="entry name" value="Aldehyde Dehydrogenase, Chain A, domain 1"/>
    <property type="match status" value="2"/>
</dbReference>
<evidence type="ECO:0000256" key="2">
    <source>
        <dbReference type="ARBA" id="ARBA00023002"/>
    </source>
</evidence>
<protein>
    <submittedName>
        <fullName evidence="6">Aldehyde dehydrogenase family protein</fullName>
    </submittedName>
</protein>
<evidence type="ECO:0000259" key="5">
    <source>
        <dbReference type="Pfam" id="PF00171"/>
    </source>
</evidence>
<proteinExistence type="inferred from homology"/>
<dbReference type="Pfam" id="PF00171">
    <property type="entry name" value="Aldedh"/>
    <property type="match status" value="2"/>
</dbReference>
<keyword evidence="7" id="KW-1185">Reference proteome</keyword>
<accession>A0A6L6J9E0</accession>
<organism evidence="6 7">
    <name type="scientific">Paracoccus aestuariivivens</name>
    <dbReference type="NCBI Taxonomy" id="1820333"/>
    <lineage>
        <taxon>Bacteria</taxon>
        <taxon>Pseudomonadati</taxon>
        <taxon>Pseudomonadota</taxon>
        <taxon>Alphaproteobacteria</taxon>
        <taxon>Rhodobacterales</taxon>
        <taxon>Paracoccaceae</taxon>
        <taxon>Paracoccus</taxon>
    </lineage>
</organism>
<dbReference type="InterPro" id="IPR016161">
    <property type="entry name" value="Ald_DH/histidinol_DH"/>
</dbReference>
<sequence>MPSVGEIMESMEYGPATEDPSAVRDWLTARGSFGHFIAGRFTKPVETFVTSDPSTGQPLAQISQGTARDVAKAVRAARRAARGWGAMAGHDRARFLYAIARTIQKRERFLSVLETLDNGKPIRESRDIDIPLVVRHFYHHAGWAEIAATEFPGHTPLGVVGQIIPWNFPLLMLAWKVAPALAAGNTVVLKPAEYTSLTALAFAEICAHVGLPAGVLNIVTGDGATGAALVEAPIHKIAFTGSTEVGREIARNLAGSGKKLTLELGGKSPFVVMADADLDAAVEGVVDSIWFNQGQVCCAGSRILVAEAISERFETLLRRRMQKLRLGSPLDKSTDIGAIVDPVQKTRITGILDRATAAGAELIGGQAQQGCFIAPGYLRNIAPANPAMREEIFGPIATLSTFRTVDEAVDLANNTAYGLAASVWSESATVATDLASRIKAGVVWVNCANIFDASAPFGGVRDSGYGREGGREGMLDYLSAPTLTGVKDPQPAAISAVPDGLTKDPDGIDRTVKLYIGGAQKRPDGGASYLAQDELIPIGSRKDIRNAVEAAQGAVGKWQGLGGHGRAQVLYFLAENLALRRSEFAGFASSDEVEAAIRRCFFYAGFADKYDGATVSAKPGHLTHVQPEAHGVMGIIAPNGSPLAGLLSLVLPAIAMGNTVVTIPSQDRPMAALTLAQVLACSDVPGGVVNLVTGPRDPLGEALASHDGVNAIWHAGQGEGLTVAERAAASTLIPVWTPPACEWTAPEAQGRSFLRAASRTKTIWLPYGALPAGTGGSAY</sequence>
<dbReference type="Proteomes" id="UP000478183">
    <property type="component" value="Unassembled WGS sequence"/>
</dbReference>
<dbReference type="FunFam" id="3.40.605.10:FF:000007">
    <property type="entry name" value="NAD/NADP-dependent betaine aldehyde dehydrogenase"/>
    <property type="match status" value="1"/>
</dbReference>
<dbReference type="InterPro" id="IPR029510">
    <property type="entry name" value="Ald_DH_CS_GLU"/>
</dbReference>
<gene>
    <name evidence="6" type="ORF">GL286_13290</name>
</gene>
<dbReference type="SUPFAM" id="SSF53720">
    <property type="entry name" value="ALDH-like"/>
    <property type="match status" value="2"/>
</dbReference>
<name>A0A6L6J9E0_9RHOB</name>
<dbReference type="OrthoDB" id="9812625at2"/>
<dbReference type="GO" id="GO:0016620">
    <property type="term" value="F:oxidoreductase activity, acting on the aldehyde or oxo group of donors, NAD or NADP as acceptor"/>
    <property type="evidence" value="ECO:0007669"/>
    <property type="project" value="InterPro"/>
</dbReference>
<feature type="domain" description="Aldehyde dehydrogenase" evidence="5">
    <location>
        <begin position="537"/>
        <end position="732"/>
    </location>
</feature>
<evidence type="ECO:0000256" key="1">
    <source>
        <dbReference type="ARBA" id="ARBA00009986"/>
    </source>
</evidence>
<dbReference type="PROSITE" id="PS00687">
    <property type="entry name" value="ALDEHYDE_DEHYDR_GLU"/>
    <property type="match status" value="1"/>
</dbReference>
<evidence type="ECO:0000256" key="3">
    <source>
        <dbReference type="PROSITE-ProRule" id="PRU10007"/>
    </source>
</evidence>
<reference evidence="6 7" key="1">
    <citation type="submission" date="2019-11" db="EMBL/GenBank/DDBJ databases">
        <authorList>
            <person name="Dong K."/>
        </authorList>
    </citation>
    <scope>NUCLEOTIDE SEQUENCE [LARGE SCALE GENOMIC DNA]</scope>
    <source>
        <strain evidence="6 7">NBRC 111993</strain>
    </source>
</reference>
<dbReference type="Gene3D" id="3.40.309.10">
    <property type="entry name" value="Aldehyde Dehydrogenase, Chain A, domain 2"/>
    <property type="match status" value="1"/>
</dbReference>
<dbReference type="EMBL" id="WMIE01000007">
    <property type="protein sequence ID" value="MTH78702.1"/>
    <property type="molecule type" value="Genomic_DNA"/>
</dbReference>
<dbReference type="PANTHER" id="PTHR11699">
    <property type="entry name" value="ALDEHYDE DEHYDROGENASE-RELATED"/>
    <property type="match status" value="1"/>
</dbReference>
<evidence type="ECO:0000256" key="4">
    <source>
        <dbReference type="RuleBase" id="RU003345"/>
    </source>
</evidence>
<dbReference type="InterPro" id="IPR016163">
    <property type="entry name" value="Ald_DH_C"/>
</dbReference>
<evidence type="ECO:0000313" key="7">
    <source>
        <dbReference type="Proteomes" id="UP000478183"/>
    </source>
</evidence>
<evidence type="ECO:0000313" key="6">
    <source>
        <dbReference type="EMBL" id="MTH78702.1"/>
    </source>
</evidence>
<keyword evidence="2 4" id="KW-0560">Oxidoreductase</keyword>
<dbReference type="InterPro" id="IPR015590">
    <property type="entry name" value="Aldehyde_DH_dom"/>
</dbReference>
<comment type="caution">
    <text evidence="6">The sequence shown here is derived from an EMBL/GenBank/DDBJ whole genome shotgun (WGS) entry which is preliminary data.</text>
</comment>